<keyword evidence="3" id="KW-1185">Reference proteome</keyword>
<accession>A0A087DI64</accession>
<organism evidence="2 3">
    <name type="scientific">Bifidobacterium scardovii</name>
    <dbReference type="NCBI Taxonomy" id="158787"/>
    <lineage>
        <taxon>Bacteria</taxon>
        <taxon>Bacillati</taxon>
        <taxon>Actinomycetota</taxon>
        <taxon>Actinomycetes</taxon>
        <taxon>Bifidobacteriales</taxon>
        <taxon>Bifidobacteriaceae</taxon>
        <taxon>Bifidobacterium</taxon>
    </lineage>
</organism>
<dbReference type="EMBL" id="JGZO01000004">
    <property type="protein sequence ID" value="KFI95214.1"/>
    <property type="molecule type" value="Genomic_DNA"/>
</dbReference>
<sequence>MTVLGGNDYRDFTVHRTPDEESPGYPCVFSVALDGHTARRVTKGGLLAMKREINRCLKEEVTRDDRGNHE</sequence>
<comment type="caution">
    <text evidence="2">The sequence shown here is derived from an EMBL/GenBank/DDBJ whole genome shotgun (WGS) entry which is preliminary data.</text>
</comment>
<protein>
    <submittedName>
        <fullName evidence="2">Uncharacterized protein</fullName>
    </submittedName>
</protein>
<dbReference type="Proteomes" id="UP000029033">
    <property type="component" value="Unassembled WGS sequence"/>
</dbReference>
<dbReference type="RefSeq" id="WP_033519360.1">
    <property type="nucleotide sequence ID" value="NZ_CAUPKV010000009.1"/>
</dbReference>
<dbReference type="STRING" id="158787.BSCA_1032"/>
<evidence type="ECO:0000313" key="3">
    <source>
        <dbReference type="Proteomes" id="UP000029033"/>
    </source>
</evidence>
<dbReference type="OrthoDB" id="9991291at2"/>
<proteinExistence type="predicted"/>
<evidence type="ECO:0000256" key="1">
    <source>
        <dbReference type="SAM" id="MobiDB-lite"/>
    </source>
</evidence>
<gene>
    <name evidence="2" type="ORF">BSCA_1032</name>
</gene>
<feature type="compositionally biased region" description="Basic and acidic residues" evidence="1">
    <location>
        <begin position="8"/>
        <end position="19"/>
    </location>
</feature>
<dbReference type="GeneID" id="85166009"/>
<dbReference type="AlphaFoldDB" id="A0A087DI64"/>
<name>A0A087DI64_9BIFI</name>
<evidence type="ECO:0000313" key="2">
    <source>
        <dbReference type="EMBL" id="KFI95214.1"/>
    </source>
</evidence>
<reference evidence="2 3" key="1">
    <citation type="submission" date="2014-03" db="EMBL/GenBank/DDBJ databases">
        <title>Genomics of Bifidobacteria.</title>
        <authorList>
            <person name="Ventura M."/>
            <person name="Milani C."/>
            <person name="Lugli G.A."/>
        </authorList>
    </citation>
    <scope>NUCLEOTIDE SEQUENCE [LARGE SCALE GENOMIC DNA]</scope>
    <source>
        <strain evidence="2 3">LMG 21589</strain>
    </source>
</reference>
<feature type="region of interest" description="Disordered" evidence="1">
    <location>
        <begin position="1"/>
        <end position="21"/>
    </location>
</feature>